<dbReference type="EMBL" id="JADKNH010000012">
    <property type="protein sequence ID" value="MBF4695084.1"/>
    <property type="molecule type" value="Genomic_DNA"/>
</dbReference>
<organism evidence="1 2">
    <name type="scientific">Fusibacter ferrireducens</name>
    <dbReference type="NCBI Taxonomy" id="2785058"/>
    <lineage>
        <taxon>Bacteria</taxon>
        <taxon>Bacillati</taxon>
        <taxon>Bacillota</taxon>
        <taxon>Clostridia</taxon>
        <taxon>Eubacteriales</taxon>
        <taxon>Eubacteriales Family XII. Incertae Sedis</taxon>
        <taxon>Fusibacter</taxon>
    </lineage>
</organism>
<dbReference type="RefSeq" id="WP_194703321.1">
    <property type="nucleotide sequence ID" value="NZ_JADKNH010000012.1"/>
</dbReference>
<proteinExistence type="predicted"/>
<name>A0ABR9ZX98_9FIRM</name>
<gene>
    <name evidence="1" type="ORF">ISU02_18445</name>
</gene>
<protein>
    <submittedName>
        <fullName evidence="1">Uncharacterized protein</fullName>
    </submittedName>
</protein>
<sequence>MMQKRIIYNPQSEIQPPSKNIRRDIDCRIDLRLDGEGKKWLHRMLKQHTLKIITTNRSMTATYRGMKIIENVADDKLLIFDLSNQEEVLLGLNEIKKVIIMS</sequence>
<keyword evidence="2" id="KW-1185">Reference proteome</keyword>
<evidence type="ECO:0000313" key="2">
    <source>
        <dbReference type="Proteomes" id="UP000614200"/>
    </source>
</evidence>
<accession>A0ABR9ZX98</accession>
<reference evidence="1 2" key="1">
    <citation type="submission" date="2020-11" db="EMBL/GenBank/DDBJ databases">
        <title>Fusibacter basophilias sp. nov.</title>
        <authorList>
            <person name="Qiu D."/>
        </authorList>
    </citation>
    <scope>NUCLEOTIDE SEQUENCE [LARGE SCALE GENOMIC DNA]</scope>
    <source>
        <strain evidence="1 2">Q10-2</strain>
    </source>
</reference>
<evidence type="ECO:0000313" key="1">
    <source>
        <dbReference type="EMBL" id="MBF4695084.1"/>
    </source>
</evidence>
<dbReference type="Proteomes" id="UP000614200">
    <property type="component" value="Unassembled WGS sequence"/>
</dbReference>
<comment type="caution">
    <text evidence="1">The sequence shown here is derived from an EMBL/GenBank/DDBJ whole genome shotgun (WGS) entry which is preliminary data.</text>
</comment>